<dbReference type="Proteomes" id="UP001597145">
    <property type="component" value="Unassembled WGS sequence"/>
</dbReference>
<dbReference type="Pfam" id="PF08386">
    <property type="entry name" value="Abhydrolase_4"/>
    <property type="match status" value="1"/>
</dbReference>
<evidence type="ECO:0000313" key="3">
    <source>
        <dbReference type="Proteomes" id="UP001597145"/>
    </source>
</evidence>
<comment type="caution">
    <text evidence="2">The sequence shown here is derived from an EMBL/GenBank/DDBJ whole genome shotgun (WGS) entry which is preliminary data.</text>
</comment>
<keyword evidence="2" id="KW-0378">Hydrolase</keyword>
<evidence type="ECO:0000313" key="2">
    <source>
        <dbReference type="EMBL" id="MFD1531482.1"/>
    </source>
</evidence>
<dbReference type="PANTHER" id="PTHR43194:SF2">
    <property type="entry name" value="PEROXISOMAL MEMBRANE PROTEIN LPX1"/>
    <property type="match status" value="1"/>
</dbReference>
<sequence>GGRDGTGRAAADAADRYARARAAASAITVPTLLVRGVLSNVVSPEGAQELLDLIPAARLIDVAGAGHMVAGDDNDVFTGGLRAFLDAVDATF</sequence>
<gene>
    <name evidence="2" type="ORF">ACFSCY_18760</name>
</gene>
<dbReference type="InterPro" id="IPR013595">
    <property type="entry name" value="Pept_S33_TAP-like_C"/>
</dbReference>
<dbReference type="InterPro" id="IPR050228">
    <property type="entry name" value="Carboxylesterase_BioH"/>
</dbReference>
<dbReference type="InterPro" id="IPR029058">
    <property type="entry name" value="AB_hydrolase_fold"/>
</dbReference>
<protein>
    <submittedName>
        <fullName evidence="2">Alpha/beta fold hydrolase</fullName>
    </submittedName>
</protein>
<proteinExistence type="predicted"/>
<evidence type="ECO:0000259" key="1">
    <source>
        <dbReference type="Pfam" id="PF08386"/>
    </source>
</evidence>
<feature type="domain" description="Peptidase S33 tripeptidyl aminopeptidase-like C-terminal" evidence="1">
    <location>
        <begin position="26"/>
        <end position="85"/>
    </location>
</feature>
<dbReference type="RefSeq" id="WP_379659837.1">
    <property type="nucleotide sequence ID" value="NZ_JBHUCP010000012.1"/>
</dbReference>
<dbReference type="GO" id="GO:0016787">
    <property type="term" value="F:hydrolase activity"/>
    <property type="evidence" value="ECO:0007669"/>
    <property type="project" value="UniProtKB-KW"/>
</dbReference>
<dbReference type="PANTHER" id="PTHR43194">
    <property type="entry name" value="HYDROLASE ALPHA/BETA FOLD FAMILY"/>
    <property type="match status" value="1"/>
</dbReference>
<dbReference type="Gene3D" id="3.40.50.1820">
    <property type="entry name" value="alpha/beta hydrolase"/>
    <property type="match status" value="1"/>
</dbReference>
<name>A0ABW4FM86_9PSEU</name>
<keyword evidence="3" id="KW-1185">Reference proteome</keyword>
<organism evidence="2 3">
    <name type="scientific">Pseudonocardia aurantiaca</name>
    <dbReference type="NCBI Taxonomy" id="75290"/>
    <lineage>
        <taxon>Bacteria</taxon>
        <taxon>Bacillati</taxon>
        <taxon>Actinomycetota</taxon>
        <taxon>Actinomycetes</taxon>
        <taxon>Pseudonocardiales</taxon>
        <taxon>Pseudonocardiaceae</taxon>
        <taxon>Pseudonocardia</taxon>
    </lineage>
</organism>
<reference evidence="3" key="1">
    <citation type="journal article" date="2019" name="Int. J. Syst. Evol. Microbiol.">
        <title>The Global Catalogue of Microorganisms (GCM) 10K type strain sequencing project: providing services to taxonomists for standard genome sequencing and annotation.</title>
        <authorList>
            <consortium name="The Broad Institute Genomics Platform"/>
            <consortium name="The Broad Institute Genome Sequencing Center for Infectious Disease"/>
            <person name="Wu L."/>
            <person name="Ma J."/>
        </authorList>
    </citation>
    <scope>NUCLEOTIDE SEQUENCE [LARGE SCALE GENOMIC DNA]</scope>
    <source>
        <strain evidence="3">JCM 12165</strain>
    </source>
</reference>
<accession>A0ABW4FM86</accession>
<dbReference type="SUPFAM" id="SSF53474">
    <property type="entry name" value="alpha/beta-Hydrolases"/>
    <property type="match status" value="1"/>
</dbReference>
<dbReference type="EMBL" id="JBHUCP010000012">
    <property type="protein sequence ID" value="MFD1531482.1"/>
    <property type="molecule type" value="Genomic_DNA"/>
</dbReference>
<feature type="non-terminal residue" evidence="2">
    <location>
        <position position="1"/>
    </location>
</feature>